<dbReference type="PANTHER" id="PTHR47861:SF3">
    <property type="entry name" value="FKBP-TYPE PEPTIDYL-PROLYL CIS-TRANS ISOMERASE SLYD"/>
    <property type="match status" value="1"/>
</dbReference>
<evidence type="ECO:0000256" key="6">
    <source>
        <dbReference type="ARBA" id="ARBA00023110"/>
    </source>
</evidence>
<dbReference type="SUPFAM" id="SSF54534">
    <property type="entry name" value="FKBP-like"/>
    <property type="match status" value="1"/>
</dbReference>
<dbReference type="InterPro" id="IPR048261">
    <property type="entry name" value="SlpA/SlyD-like_ins_sf"/>
</dbReference>
<dbReference type="GO" id="GO:0005737">
    <property type="term" value="C:cytoplasm"/>
    <property type="evidence" value="ECO:0007669"/>
    <property type="project" value="UniProtKB-SubCell"/>
</dbReference>
<protein>
    <recommendedName>
        <fullName evidence="4">peptidylprolyl isomerase</fullName>
        <ecNumber evidence="4">5.2.1.8</ecNumber>
    </recommendedName>
</protein>
<evidence type="ECO:0000313" key="11">
    <source>
        <dbReference type="EMBL" id="SFV55127.1"/>
    </source>
</evidence>
<dbReference type="Gene3D" id="2.40.10.330">
    <property type="match status" value="1"/>
</dbReference>
<keyword evidence="8 11" id="KW-0413">Isomerase</keyword>
<keyword evidence="5" id="KW-0963">Cytoplasm</keyword>
<keyword evidence="6" id="KW-0697">Rotamase</keyword>
<gene>
    <name evidence="11" type="ORF">MNB_SV-12-309</name>
</gene>
<dbReference type="AlphaFoldDB" id="A0A1W1BNS5"/>
<evidence type="ECO:0000259" key="10">
    <source>
        <dbReference type="PROSITE" id="PS50059"/>
    </source>
</evidence>
<dbReference type="GO" id="GO:0003755">
    <property type="term" value="F:peptidyl-prolyl cis-trans isomerase activity"/>
    <property type="evidence" value="ECO:0007669"/>
    <property type="project" value="UniProtKB-KW"/>
</dbReference>
<dbReference type="PANTHER" id="PTHR47861">
    <property type="entry name" value="FKBP-TYPE PEPTIDYL-PROLYL CIS-TRANS ISOMERASE SLYD"/>
    <property type="match status" value="1"/>
</dbReference>
<dbReference type="EMBL" id="FPHE01000059">
    <property type="protein sequence ID" value="SFV55127.1"/>
    <property type="molecule type" value="Genomic_DNA"/>
</dbReference>
<evidence type="ECO:0000256" key="1">
    <source>
        <dbReference type="ARBA" id="ARBA00000971"/>
    </source>
</evidence>
<evidence type="ECO:0000256" key="8">
    <source>
        <dbReference type="ARBA" id="ARBA00023235"/>
    </source>
</evidence>
<dbReference type="Gene3D" id="3.10.50.40">
    <property type="match status" value="1"/>
</dbReference>
<proteinExistence type="inferred from homology"/>
<name>A0A1W1BNS5_9ZZZZ</name>
<evidence type="ECO:0000256" key="4">
    <source>
        <dbReference type="ARBA" id="ARBA00013194"/>
    </source>
</evidence>
<comment type="similarity">
    <text evidence="3">Belongs to the FKBP-type PPIase family.</text>
</comment>
<evidence type="ECO:0000256" key="9">
    <source>
        <dbReference type="SAM" id="MobiDB-lite"/>
    </source>
</evidence>
<dbReference type="PROSITE" id="PS50059">
    <property type="entry name" value="FKBP_PPIASE"/>
    <property type="match status" value="1"/>
</dbReference>
<evidence type="ECO:0000256" key="3">
    <source>
        <dbReference type="ARBA" id="ARBA00006577"/>
    </source>
</evidence>
<reference evidence="11" key="1">
    <citation type="submission" date="2016-10" db="EMBL/GenBank/DDBJ databases">
        <authorList>
            <person name="de Groot N.N."/>
        </authorList>
    </citation>
    <scope>NUCLEOTIDE SEQUENCE</scope>
</reference>
<organism evidence="11">
    <name type="scientific">hydrothermal vent metagenome</name>
    <dbReference type="NCBI Taxonomy" id="652676"/>
    <lineage>
        <taxon>unclassified sequences</taxon>
        <taxon>metagenomes</taxon>
        <taxon>ecological metagenomes</taxon>
    </lineage>
</organism>
<comment type="subcellular location">
    <subcellularLocation>
        <location evidence="2">Cytoplasm</location>
    </subcellularLocation>
</comment>
<dbReference type="EC" id="5.2.1.8" evidence="4"/>
<evidence type="ECO:0000256" key="7">
    <source>
        <dbReference type="ARBA" id="ARBA00023186"/>
    </source>
</evidence>
<evidence type="ECO:0000256" key="5">
    <source>
        <dbReference type="ARBA" id="ARBA00022490"/>
    </source>
</evidence>
<comment type="catalytic activity">
    <reaction evidence="1">
        <text>[protein]-peptidylproline (omega=180) = [protein]-peptidylproline (omega=0)</text>
        <dbReference type="Rhea" id="RHEA:16237"/>
        <dbReference type="Rhea" id="RHEA-COMP:10747"/>
        <dbReference type="Rhea" id="RHEA-COMP:10748"/>
        <dbReference type="ChEBI" id="CHEBI:83833"/>
        <dbReference type="ChEBI" id="CHEBI:83834"/>
        <dbReference type="EC" id="5.2.1.8"/>
    </reaction>
</comment>
<dbReference type="InterPro" id="IPR001179">
    <property type="entry name" value="PPIase_FKBP_dom"/>
</dbReference>
<feature type="domain" description="PPIase FKBP-type" evidence="10">
    <location>
        <begin position="7"/>
        <end position="83"/>
    </location>
</feature>
<sequence length="171" mass="18142">MTITDENCVVGIEYEVKEAGATEIVDSNRGTGQPLEFIMGVGQIIPGLEEALVGMSKDESGDIMVPAQKAYGVRDDNAVQTLPIEQFEGIELKDGLTLYGQGEQGQTVQVTVKSFDEKEVNLDFNHPLAGKDLMFSVKVLSAREATADEIASGQVGGHDHSCGCNSGSCSS</sequence>
<feature type="compositionally biased region" description="Low complexity" evidence="9">
    <location>
        <begin position="162"/>
        <end position="171"/>
    </location>
</feature>
<keyword evidence="7" id="KW-0143">Chaperone</keyword>
<evidence type="ECO:0000256" key="2">
    <source>
        <dbReference type="ARBA" id="ARBA00004496"/>
    </source>
</evidence>
<dbReference type="InterPro" id="IPR046357">
    <property type="entry name" value="PPIase_dom_sf"/>
</dbReference>
<feature type="region of interest" description="Disordered" evidence="9">
    <location>
        <begin position="151"/>
        <end position="171"/>
    </location>
</feature>
<dbReference type="Pfam" id="PF00254">
    <property type="entry name" value="FKBP_C"/>
    <property type="match status" value="1"/>
</dbReference>
<accession>A0A1W1BNS5</accession>
<dbReference type="GO" id="GO:0042026">
    <property type="term" value="P:protein refolding"/>
    <property type="evidence" value="ECO:0007669"/>
    <property type="project" value="UniProtKB-ARBA"/>
</dbReference>